<dbReference type="KEGG" id="scf:Spaf_1243"/>
<protein>
    <recommendedName>
        <fullName evidence="2 9">Heme chaperone HemW</fullName>
    </recommendedName>
</protein>
<dbReference type="SFLD" id="SFLDF00288">
    <property type="entry name" value="HemN-like__clustered_with_nucl"/>
    <property type="match status" value="1"/>
</dbReference>
<evidence type="ECO:0000313" key="12">
    <source>
        <dbReference type="Proteomes" id="UP000002865"/>
    </source>
</evidence>
<evidence type="ECO:0000256" key="2">
    <source>
        <dbReference type="ARBA" id="ARBA00017228"/>
    </source>
</evidence>
<dbReference type="GO" id="GO:0006779">
    <property type="term" value="P:porphyrin-containing compound biosynthetic process"/>
    <property type="evidence" value="ECO:0007669"/>
    <property type="project" value="InterPro"/>
</dbReference>
<organism evidence="11 12">
    <name type="scientific">Streptococcus parasanguinis FW213</name>
    <dbReference type="NCBI Taxonomy" id="1114965"/>
    <lineage>
        <taxon>Bacteria</taxon>
        <taxon>Bacillati</taxon>
        <taxon>Bacillota</taxon>
        <taxon>Bacilli</taxon>
        <taxon>Lactobacillales</taxon>
        <taxon>Streptococcaceae</taxon>
        <taxon>Streptococcus</taxon>
    </lineage>
</organism>
<reference evidence="11 12" key="1">
    <citation type="journal article" date="2012" name="PLoS ONE">
        <title>Complete Genome and Transcriptomes of Streptococcus parasanguinis FW213: Phylogenic Relations and Potential Virulence Mechanisms.</title>
        <authorList>
            <person name="Geng J."/>
            <person name="Chiu C.H."/>
            <person name="Tang P."/>
            <person name="Chen Y."/>
            <person name="Shieh H.R."/>
            <person name="Hu S."/>
            <person name="Chen Y.Y."/>
        </authorList>
    </citation>
    <scope>NUCLEOTIDE SEQUENCE [LARGE SCALE GENOMIC DNA]</scope>
    <source>
        <strain evidence="11 12">FW213</strain>
    </source>
</reference>
<dbReference type="GO" id="GO:0046872">
    <property type="term" value="F:metal ion binding"/>
    <property type="evidence" value="ECO:0007669"/>
    <property type="project" value="UniProtKB-UniRule"/>
</dbReference>
<dbReference type="InterPro" id="IPR034505">
    <property type="entry name" value="Coproporphyrinogen-III_oxidase"/>
</dbReference>
<dbReference type="InterPro" id="IPR007197">
    <property type="entry name" value="rSAM"/>
</dbReference>
<dbReference type="GO" id="GO:0005737">
    <property type="term" value="C:cytoplasm"/>
    <property type="evidence" value="ECO:0007669"/>
    <property type="project" value="UniProtKB-SubCell"/>
</dbReference>
<dbReference type="eggNOG" id="COG0635">
    <property type="taxonomic scope" value="Bacteria"/>
</dbReference>
<dbReference type="PATRIC" id="fig|1114965.3.peg.1196"/>
<dbReference type="PROSITE" id="PS51918">
    <property type="entry name" value="RADICAL_SAM"/>
    <property type="match status" value="1"/>
</dbReference>
<dbReference type="SMART" id="SM00729">
    <property type="entry name" value="Elp3"/>
    <property type="match status" value="1"/>
</dbReference>
<keyword evidence="5 9" id="KW-0479">Metal-binding</keyword>
<keyword evidence="4 9" id="KW-0949">S-adenosyl-L-methionine</keyword>
<comment type="similarity">
    <text evidence="1">Belongs to the anaerobic coproporphyrinogen-III oxidase family. HemW subfamily.</text>
</comment>
<dbReference type="STRING" id="1114965.Spaf_1243"/>
<dbReference type="Gene3D" id="3.20.20.70">
    <property type="entry name" value="Aldolase class I"/>
    <property type="match status" value="1"/>
</dbReference>
<dbReference type="PANTHER" id="PTHR13932:SF5">
    <property type="entry name" value="RADICAL S-ADENOSYL METHIONINE DOMAIN-CONTAINING PROTEIN 1, MITOCHONDRIAL"/>
    <property type="match status" value="1"/>
</dbReference>
<dbReference type="SUPFAM" id="SSF102114">
    <property type="entry name" value="Radical SAM enzymes"/>
    <property type="match status" value="1"/>
</dbReference>
<keyword evidence="7 9" id="KW-0411">Iron-sulfur</keyword>
<name>I1ZMF3_STRPA</name>
<evidence type="ECO:0000256" key="7">
    <source>
        <dbReference type="ARBA" id="ARBA00023014"/>
    </source>
</evidence>
<evidence type="ECO:0000256" key="3">
    <source>
        <dbReference type="ARBA" id="ARBA00022617"/>
    </source>
</evidence>
<evidence type="ECO:0000313" key="11">
    <source>
        <dbReference type="EMBL" id="AFJ26227.1"/>
    </source>
</evidence>
<dbReference type="CDD" id="cd01335">
    <property type="entry name" value="Radical_SAM"/>
    <property type="match status" value="1"/>
</dbReference>
<keyword evidence="9" id="KW-0004">4Fe-4S</keyword>
<dbReference type="InterPro" id="IPR058240">
    <property type="entry name" value="rSAM_sf"/>
</dbReference>
<dbReference type="Pfam" id="PF06969">
    <property type="entry name" value="HemN_C"/>
    <property type="match status" value="1"/>
</dbReference>
<feature type="domain" description="Radical SAM core" evidence="10">
    <location>
        <begin position="36"/>
        <end position="268"/>
    </location>
</feature>
<evidence type="ECO:0000256" key="9">
    <source>
        <dbReference type="RuleBase" id="RU364116"/>
    </source>
</evidence>
<dbReference type="Proteomes" id="UP000002865">
    <property type="component" value="Chromosome"/>
</dbReference>
<dbReference type="InterPro" id="IPR010723">
    <property type="entry name" value="HemN_C"/>
</dbReference>
<keyword evidence="3 9" id="KW-0349">Heme</keyword>
<evidence type="ECO:0000256" key="4">
    <source>
        <dbReference type="ARBA" id="ARBA00022691"/>
    </source>
</evidence>
<gene>
    <name evidence="11" type="primary">hemN</name>
    <name evidence="11" type="ORF">Spaf_1243</name>
</gene>
<dbReference type="SFLD" id="SFLDG01082">
    <property type="entry name" value="B12-binding_domain_containing"/>
    <property type="match status" value="1"/>
</dbReference>
<dbReference type="HOGENOM" id="CLU_027579_2_2_9"/>
<evidence type="ECO:0000259" key="10">
    <source>
        <dbReference type="PROSITE" id="PS51918"/>
    </source>
</evidence>
<dbReference type="AlphaFoldDB" id="I1ZMF3"/>
<dbReference type="InterPro" id="IPR006638">
    <property type="entry name" value="Elp3/MiaA/NifB-like_rSAM"/>
</dbReference>
<sequence>MISFILFFSFLIVKEILASSTLFFSDLGGFYGIIKGMHTKPTSAYVHIPFCTQICFYCDFSKVFIKNQPVDAYLDHLIQEFRREEITNLRTLYIGGGTPTALSADQLAYLLKELTKSLDLSQMEELTIEANPGDLDPDKIAVLKDSPVNRVSLGVQTFDNRLLKKIGRSHQEQDIYDNIERLKLAGFDNISIDLIYALPTQTMEQVQENVAKALALDIPHMSLYSLILENHTVFMNRMRRGKLPLPKEELEAEMFEYIIKELERAGFEHYEISNFSKPGFESRHNLMYWDNAEYYGLGAGASGYVNGVRYKNHGPIRHYMQAVEEGNARVQEEHLTQTEMMEEEMFLGLRKKTGVSKKRFEEKFGVNFDQQYGPVVDELTQQGLLVPDKDIVRMTKKGLFLGDTVAEKFILE</sequence>
<evidence type="ECO:0000256" key="8">
    <source>
        <dbReference type="ARBA" id="ARBA00023186"/>
    </source>
</evidence>
<dbReference type="GO" id="GO:0051539">
    <property type="term" value="F:4 iron, 4 sulfur cluster binding"/>
    <property type="evidence" value="ECO:0007669"/>
    <property type="project" value="UniProtKB-UniRule"/>
</dbReference>
<evidence type="ECO:0000256" key="6">
    <source>
        <dbReference type="ARBA" id="ARBA00023004"/>
    </source>
</evidence>
<dbReference type="EMBL" id="CP003122">
    <property type="protein sequence ID" value="AFJ26227.1"/>
    <property type="molecule type" value="Genomic_DNA"/>
</dbReference>
<dbReference type="SFLD" id="SFLDF00562">
    <property type="entry name" value="HemN-like__clustered_with_heat"/>
    <property type="match status" value="1"/>
</dbReference>
<dbReference type="Pfam" id="PF04055">
    <property type="entry name" value="Radical_SAM"/>
    <property type="match status" value="1"/>
</dbReference>
<proteinExistence type="inferred from homology"/>
<accession>I1ZMF3</accession>
<keyword evidence="9" id="KW-0963">Cytoplasm</keyword>
<dbReference type="InterPro" id="IPR004559">
    <property type="entry name" value="HemW-like"/>
</dbReference>
<comment type="subcellular location">
    <subcellularLocation>
        <location evidence="9">Cytoplasm</location>
    </subcellularLocation>
</comment>
<dbReference type="NCBIfam" id="TIGR00539">
    <property type="entry name" value="hemN_rel"/>
    <property type="match status" value="1"/>
</dbReference>
<evidence type="ECO:0000256" key="5">
    <source>
        <dbReference type="ARBA" id="ARBA00022723"/>
    </source>
</evidence>
<dbReference type="GO" id="GO:0004109">
    <property type="term" value="F:coproporphyrinogen oxidase activity"/>
    <property type="evidence" value="ECO:0007669"/>
    <property type="project" value="InterPro"/>
</dbReference>
<keyword evidence="6 9" id="KW-0408">Iron</keyword>
<comment type="function">
    <text evidence="9">Probably acts as a heme chaperone, transferring heme to an unknown acceptor. Binds one molecule of heme per monomer, possibly covalently. Binds 1 [4Fe-4S] cluster. The cluster is coordinated with 3 cysteines and an exchangeable S-adenosyl-L-methionine.</text>
</comment>
<dbReference type="InterPro" id="IPR013785">
    <property type="entry name" value="Aldolase_TIM"/>
</dbReference>
<dbReference type="PANTHER" id="PTHR13932">
    <property type="entry name" value="COPROPORPHYRINIGEN III OXIDASE"/>
    <property type="match status" value="1"/>
</dbReference>
<evidence type="ECO:0000256" key="1">
    <source>
        <dbReference type="ARBA" id="ARBA00006100"/>
    </source>
</evidence>
<dbReference type="SFLD" id="SFLDG01065">
    <property type="entry name" value="anaerobic_coproporphyrinogen-I"/>
    <property type="match status" value="1"/>
</dbReference>
<dbReference type="SFLD" id="SFLDS00029">
    <property type="entry name" value="Radical_SAM"/>
    <property type="match status" value="1"/>
</dbReference>
<keyword evidence="8 9" id="KW-0143">Chaperone</keyword>
<dbReference type="PaxDb" id="1114965-Spaf_1243"/>